<dbReference type="AlphaFoldDB" id="A0A2G9RGB4"/>
<keyword evidence="2" id="KW-1185">Reference proteome</keyword>
<accession>A0A2G9RGB4</accession>
<proteinExistence type="predicted"/>
<evidence type="ECO:0000313" key="1">
    <source>
        <dbReference type="EMBL" id="PIO26263.1"/>
    </source>
</evidence>
<sequence length="66" mass="7682">MRSRKLAVKPQGSTACFPYLGWRCRDPRAEGRVRLERPTLRSPRTGFSMPWTLSALIFSWILMKLT</sequence>
<reference evidence="2" key="1">
    <citation type="journal article" date="2017" name="Nat. Commun.">
        <title>The North American bullfrog draft genome provides insight into hormonal regulation of long noncoding RNA.</title>
        <authorList>
            <person name="Hammond S.A."/>
            <person name="Warren R.L."/>
            <person name="Vandervalk B.P."/>
            <person name="Kucuk E."/>
            <person name="Khan H."/>
            <person name="Gibb E.A."/>
            <person name="Pandoh P."/>
            <person name="Kirk H."/>
            <person name="Zhao Y."/>
            <person name="Jones M."/>
            <person name="Mungall A.J."/>
            <person name="Coope R."/>
            <person name="Pleasance S."/>
            <person name="Moore R.A."/>
            <person name="Holt R.A."/>
            <person name="Round J.M."/>
            <person name="Ohora S."/>
            <person name="Walle B.V."/>
            <person name="Veldhoen N."/>
            <person name="Helbing C.C."/>
            <person name="Birol I."/>
        </authorList>
    </citation>
    <scope>NUCLEOTIDE SEQUENCE [LARGE SCALE GENOMIC DNA]</scope>
</reference>
<dbReference type="Proteomes" id="UP000228934">
    <property type="component" value="Unassembled WGS sequence"/>
</dbReference>
<gene>
    <name evidence="1" type="ORF">AB205_0219020</name>
</gene>
<protein>
    <submittedName>
        <fullName evidence="1">Uncharacterized protein</fullName>
    </submittedName>
</protein>
<dbReference type="EMBL" id="KV945341">
    <property type="protein sequence ID" value="PIO26263.1"/>
    <property type="molecule type" value="Genomic_DNA"/>
</dbReference>
<dbReference type="OrthoDB" id="10063988at2759"/>
<organism evidence="1 2">
    <name type="scientific">Aquarana catesbeiana</name>
    <name type="common">American bullfrog</name>
    <name type="synonym">Rana catesbeiana</name>
    <dbReference type="NCBI Taxonomy" id="8400"/>
    <lineage>
        <taxon>Eukaryota</taxon>
        <taxon>Metazoa</taxon>
        <taxon>Chordata</taxon>
        <taxon>Craniata</taxon>
        <taxon>Vertebrata</taxon>
        <taxon>Euteleostomi</taxon>
        <taxon>Amphibia</taxon>
        <taxon>Batrachia</taxon>
        <taxon>Anura</taxon>
        <taxon>Neobatrachia</taxon>
        <taxon>Ranoidea</taxon>
        <taxon>Ranidae</taxon>
        <taxon>Aquarana</taxon>
    </lineage>
</organism>
<evidence type="ECO:0000313" key="2">
    <source>
        <dbReference type="Proteomes" id="UP000228934"/>
    </source>
</evidence>
<name>A0A2G9RGB4_AQUCT</name>